<dbReference type="InterPro" id="IPR002104">
    <property type="entry name" value="Integrase_catalytic"/>
</dbReference>
<proteinExistence type="predicted"/>
<reference evidence="4" key="1">
    <citation type="submission" date="2016-12" db="EMBL/GenBank/DDBJ databases">
        <authorList>
            <person name="Moulin L."/>
        </authorList>
    </citation>
    <scope>NUCLEOTIDE SEQUENCE [LARGE SCALE GENOMIC DNA]</scope>
    <source>
        <strain evidence="4">STM 7183</strain>
    </source>
</reference>
<evidence type="ECO:0000256" key="1">
    <source>
        <dbReference type="ARBA" id="ARBA00022908"/>
    </source>
</evidence>
<dbReference type="InterPro" id="IPR011010">
    <property type="entry name" value="DNA_brk_join_enz"/>
</dbReference>
<dbReference type="PANTHER" id="PTHR30349:SF94">
    <property type="entry name" value="INTEGRASE_RECOMBINASE HI_1414-RELATED"/>
    <property type="match status" value="1"/>
</dbReference>
<dbReference type="InterPro" id="IPR013762">
    <property type="entry name" value="Integrase-like_cat_sf"/>
</dbReference>
<keyword evidence="2" id="KW-0233">DNA recombination</keyword>
<dbReference type="RefSeq" id="WP_087735941.1">
    <property type="nucleotide sequence ID" value="NZ_CYGY02000035.1"/>
</dbReference>
<gene>
    <name evidence="4" type="ORF">BN2476_350288</name>
</gene>
<dbReference type="GO" id="GO:0006310">
    <property type="term" value="P:DNA recombination"/>
    <property type="evidence" value="ECO:0007669"/>
    <property type="project" value="UniProtKB-KW"/>
</dbReference>
<evidence type="ECO:0000313" key="4">
    <source>
        <dbReference type="EMBL" id="SIT43781.1"/>
    </source>
</evidence>
<dbReference type="CDD" id="cd00796">
    <property type="entry name" value="INT_Rci_Hp1_C"/>
    <property type="match status" value="1"/>
</dbReference>
<sequence length="347" mass="39785">MATIVKTETGRWRAQIRIKGFPSVAQTFDKKGQAQTWADQTEAKMRNGGFSDARELANFTITSIVDRYIKDIGEIKPFGRSKMGALSMLKRHMGSVTLASLNDDAIVAYAKRRAAMGAGGVTIGLELTYLGGVLRIARSVWKLPYHARPIDDARPSLKLLRLHTKSKERDRRPTQDEIASICNFFASKARQKIPMPDIIQFAIATTMRASEITSLRWDDINHADRTIMIRDRKHPEEKIGNNQIVPLLGEAYDIVMRQRQRGDFIFPFKHHTFSSLFPRACNELKIDDLRFHDLRHEGVSRLFEQGYRIEQVALVSGHRDWKMLRRYTQVRARDLHRDPVGAQTDQE</sequence>
<dbReference type="EMBL" id="CYGY02000035">
    <property type="protein sequence ID" value="SIT43781.1"/>
    <property type="molecule type" value="Genomic_DNA"/>
</dbReference>
<dbReference type="Proteomes" id="UP000195569">
    <property type="component" value="Unassembled WGS sequence"/>
</dbReference>
<dbReference type="OrthoDB" id="662444at2"/>
<keyword evidence="5" id="KW-1185">Reference proteome</keyword>
<name>A0A1N7S8X9_9BURK</name>
<dbReference type="PANTHER" id="PTHR30349">
    <property type="entry name" value="PHAGE INTEGRASE-RELATED"/>
    <property type="match status" value="1"/>
</dbReference>
<protein>
    <submittedName>
        <fullName evidence="4">Phage integrase</fullName>
    </submittedName>
</protein>
<feature type="domain" description="Tyr recombinase" evidence="3">
    <location>
        <begin position="168"/>
        <end position="341"/>
    </location>
</feature>
<evidence type="ECO:0000256" key="2">
    <source>
        <dbReference type="ARBA" id="ARBA00023172"/>
    </source>
</evidence>
<dbReference type="Gene3D" id="1.10.443.10">
    <property type="entry name" value="Intergrase catalytic core"/>
    <property type="match status" value="1"/>
</dbReference>
<dbReference type="SUPFAM" id="SSF56349">
    <property type="entry name" value="DNA breaking-rejoining enzymes"/>
    <property type="match status" value="1"/>
</dbReference>
<dbReference type="PROSITE" id="PS51898">
    <property type="entry name" value="TYR_RECOMBINASE"/>
    <property type="match status" value="1"/>
</dbReference>
<dbReference type="GO" id="GO:0015074">
    <property type="term" value="P:DNA integration"/>
    <property type="evidence" value="ECO:0007669"/>
    <property type="project" value="UniProtKB-KW"/>
</dbReference>
<comment type="caution">
    <text evidence="4">The sequence shown here is derived from an EMBL/GenBank/DDBJ whole genome shotgun (WGS) entry which is preliminary data.</text>
</comment>
<evidence type="ECO:0000313" key="5">
    <source>
        <dbReference type="Proteomes" id="UP000195569"/>
    </source>
</evidence>
<keyword evidence="1" id="KW-0229">DNA integration</keyword>
<dbReference type="Pfam" id="PF00589">
    <property type="entry name" value="Phage_integrase"/>
    <property type="match status" value="1"/>
</dbReference>
<dbReference type="AlphaFoldDB" id="A0A1N7S8X9"/>
<accession>A0A1N7S8X9</accession>
<dbReference type="GO" id="GO:0003677">
    <property type="term" value="F:DNA binding"/>
    <property type="evidence" value="ECO:0007669"/>
    <property type="project" value="InterPro"/>
</dbReference>
<evidence type="ECO:0000259" key="3">
    <source>
        <dbReference type="PROSITE" id="PS51898"/>
    </source>
</evidence>
<organism evidence="4 5">
    <name type="scientific">Paraburkholderia piptadeniae</name>
    <dbReference type="NCBI Taxonomy" id="1701573"/>
    <lineage>
        <taxon>Bacteria</taxon>
        <taxon>Pseudomonadati</taxon>
        <taxon>Pseudomonadota</taxon>
        <taxon>Betaproteobacteria</taxon>
        <taxon>Burkholderiales</taxon>
        <taxon>Burkholderiaceae</taxon>
        <taxon>Paraburkholderia</taxon>
    </lineage>
</organism>
<dbReference type="InterPro" id="IPR050090">
    <property type="entry name" value="Tyrosine_recombinase_XerCD"/>
</dbReference>